<dbReference type="GO" id="GO:0046872">
    <property type="term" value="F:metal ion binding"/>
    <property type="evidence" value="ECO:0007669"/>
    <property type="project" value="UniProtKB-UniRule"/>
</dbReference>
<evidence type="ECO:0000256" key="5">
    <source>
        <dbReference type="ARBA" id="ARBA00022723"/>
    </source>
</evidence>
<comment type="caution">
    <text evidence="12">The sequence shown here is derived from an EMBL/GenBank/DDBJ whole genome shotgun (WGS) entry which is preliminary data.</text>
</comment>
<keyword evidence="6 10" id="KW-0274">FAD</keyword>
<evidence type="ECO:0000256" key="1">
    <source>
        <dbReference type="ARBA" id="ARBA00011955"/>
    </source>
</evidence>
<evidence type="ECO:0000256" key="8">
    <source>
        <dbReference type="ARBA" id="ARBA00031306"/>
    </source>
</evidence>
<evidence type="ECO:0000313" key="13">
    <source>
        <dbReference type="Proteomes" id="UP000286288"/>
    </source>
</evidence>
<feature type="binding site" evidence="11">
    <location>
        <position position="149"/>
    </location>
    <ligand>
        <name>Mg(2+)</name>
        <dbReference type="ChEBI" id="CHEBI:18420"/>
    </ligand>
</feature>
<dbReference type="InterPro" id="IPR024932">
    <property type="entry name" value="ApbE"/>
</dbReference>
<dbReference type="Proteomes" id="UP000286288">
    <property type="component" value="Unassembled WGS sequence"/>
</dbReference>
<gene>
    <name evidence="12" type="ORF">DW084_10635</name>
</gene>
<dbReference type="SUPFAM" id="SSF143631">
    <property type="entry name" value="ApbE-like"/>
    <property type="match status" value="1"/>
</dbReference>
<comment type="catalytic activity">
    <reaction evidence="9 10">
        <text>L-threonyl-[protein] + FAD = FMN-L-threonyl-[protein] + AMP + H(+)</text>
        <dbReference type="Rhea" id="RHEA:36847"/>
        <dbReference type="Rhea" id="RHEA-COMP:11060"/>
        <dbReference type="Rhea" id="RHEA-COMP:11061"/>
        <dbReference type="ChEBI" id="CHEBI:15378"/>
        <dbReference type="ChEBI" id="CHEBI:30013"/>
        <dbReference type="ChEBI" id="CHEBI:57692"/>
        <dbReference type="ChEBI" id="CHEBI:74257"/>
        <dbReference type="ChEBI" id="CHEBI:456215"/>
        <dbReference type="EC" id="2.7.1.180"/>
    </reaction>
</comment>
<keyword evidence="5 10" id="KW-0479">Metal-binding</keyword>
<dbReference type="EC" id="2.7.1.180" evidence="1 10"/>
<proteinExistence type="inferred from homology"/>
<evidence type="ECO:0000256" key="9">
    <source>
        <dbReference type="ARBA" id="ARBA00048540"/>
    </source>
</evidence>
<reference evidence="12 13" key="1">
    <citation type="submission" date="2018-08" db="EMBL/GenBank/DDBJ databases">
        <title>A genome reference for cultivated species of the human gut microbiota.</title>
        <authorList>
            <person name="Zou Y."/>
            <person name="Xue W."/>
            <person name="Luo G."/>
        </authorList>
    </citation>
    <scope>NUCLEOTIDE SEQUENCE [LARGE SCALE GENOMIC DNA]</scope>
    <source>
        <strain evidence="12 13">AF48-16</strain>
    </source>
</reference>
<evidence type="ECO:0000256" key="10">
    <source>
        <dbReference type="PIRNR" id="PIRNR006268"/>
    </source>
</evidence>
<dbReference type="AlphaFoldDB" id="A0A415ERK0"/>
<dbReference type="PANTHER" id="PTHR30040:SF2">
    <property type="entry name" value="FAD:PROTEIN FMN TRANSFERASE"/>
    <property type="match status" value="1"/>
</dbReference>
<comment type="similarity">
    <text evidence="10">Belongs to the ApbE family.</text>
</comment>
<evidence type="ECO:0000256" key="3">
    <source>
        <dbReference type="ARBA" id="ARBA00022630"/>
    </source>
</evidence>
<evidence type="ECO:0000256" key="4">
    <source>
        <dbReference type="ARBA" id="ARBA00022679"/>
    </source>
</evidence>
<evidence type="ECO:0000256" key="11">
    <source>
        <dbReference type="PIRSR" id="PIRSR006268-2"/>
    </source>
</evidence>
<dbReference type="Pfam" id="PF02424">
    <property type="entry name" value="ApbE"/>
    <property type="match status" value="1"/>
</dbReference>
<keyword evidence="4 10" id="KW-0808">Transferase</keyword>
<dbReference type="PANTHER" id="PTHR30040">
    <property type="entry name" value="THIAMINE BIOSYNTHESIS LIPOPROTEIN APBE"/>
    <property type="match status" value="1"/>
</dbReference>
<dbReference type="GO" id="GO:0016740">
    <property type="term" value="F:transferase activity"/>
    <property type="evidence" value="ECO:0007669"/>
    <property type="project" value="UniProtKB-UniRule"/>
</dbReference>
<protein>
    <recommendedName>
        <fullName evidence="2 10">FAD:protein FMN transferase</fullName>
        <ecNumber evidence="1 10">2.7.1.180</ecNumber>
    </recommendedName>
    <alternativeName>
        <fullName evidence="8 10">Flavin transferase</fullName>
    </alternativeName>
</protein>
<organism evidence="12 13">
    <name type="scientific">Enterococcus casseliflavus</name>
    <name type="common">Enterococcus flavescens</name>
    <dbReference type="NCBI Taxonomy" id="37734"/>
    <lineage>
        <taxon>Bacteria</taxon>
        <taxon>Bacillati</taxon>
        <taxon>Bacillota</taxon>
        <taxon>Bacilli</taxon>
        <taxon>Lactobacillales</taxon>
        <taxon>Enterococcaceae</taxon>
        <taxon>Enterococcus</taxon>
    </lineage>
</organism>
<dbReference type="InterPro" id="IPR003374">
    <property type="entry name" value="ApbE-like_sf"/>
</dbReference>
<dbReference type="EMBL" id="QRMZ01000013">
    <property type="protein sequence ID" value="RHK05966.1"/>
    <property type="molecule type" value="Genomic_DNA"/>
</dbReference>
<keyword evidence="7 10" id="KW-0460">Magnesium</keyword>
<dbReference type="PIRSF" id="PIRSF006268">
    <property type="entry name" value="ApbE"/>
    <property type="match status" value="1"/>
</dbReference>
<comment type="cofactor">
    <cofactor evidence="11">
        <name>Mg(2+)</name>
        <dbReference type="ChEBI" id="CHEBI:18420"/>
    </cofactor>
    <cofactor evidence="11">
        <name>Mn(2+)</name>
        <dbReference type="ChEBI" id="CHEBI:29035"/>
    </cofactor>
    <text evidence="11">Magnesium. Can also use manganese.</text>
</comment>
<keyword evidence="3 10" id="KW-0285">Flavoprotein</keyword>
<accession>A0A415ERK0</accession>
<name>A0A415ERK0_ENTCA</name>
<dbReference type="Gene3D" id="3.10.520.10">
    <property type="entry name" value="ApbE-like domains"/>
    <property type="match status" value="1"/>
</dbReference>
<evidence type="ECO:0000313" key="12">
    <source>
        <dbReference type="EMBL" id="RHK05966.1"/>
    </source>
</evidence>
<evidence type="ECO:0000256" key="2">
    <source>
        <dbReference type="ARBA" id="ARBA00016337"/>
    </source>
</evidence>
<feature type="binding site" evidence="11">
    <location>
        <position position="269"/>
    </location>
    <ligand>
        <name>Mg(2+)</name>
        <dbReference type="ChEBI" id="CHEBI:18420"/>
    </ligand>
</feature>
<evidence type="ECO:0000256" key="6">
    <source>
        <dbReference type="ARBA" id="ARBA00022827"/>
    </source>
</evidence>
<evidence type="ECO:0000256" key="7">
    <source>
        <dbReference type="ARBA" id="ARBA00022842"/>
    </source>
</evidence>
<sequence length="312" mass="34074">MKAAVREAARTIQRMGTSIELKVAHTKPESVLDELETQLKGYDHRFSANDPRSELNQLNQLAGQKGLVLDPELYQLIEIGKHHSCAPHSQLNIAIGPLVQAWRIGFEDARIVSETQVKELLALTDPQQIQLAAGKVLLKKAGMRIDLGALAKGYIADKLRTHCQARGAAYGLINLGGNIVCFGAAPNHSDGHWRIGIRDPKGGRADTLGILPIKDQTVVTSGIYERVLTTAEGTYHHLIDPQSGFPIECGYLSITIVAATSLLGEIWTSRLFGKPIPVVLQEIQQQPEIEGIIVTKENEVIASKGIQARLLR</sequence>